<dbReference type="Pfam" id="PF05700">
    <property type="entry name" value="BCAS2"/>
    <property type="match status" value="1"/>
</dbReference>
<evidence type="ECO:0000313" key="8">
    <source>
        <dbReference type="EMBL" id="SCV04426.1"/>
    </source>
</evidence>
<comment type="subcellular location">
    <subcellularLocation>
        <location evidence="1">Nucleus</location>
    </subcellularLocation>
</comment>
<dbReference type="PANTHER" id="PTHR13296">
    <property type="entry name" value="BCAS2 PROTEIN"/>
    <property type="match status" value="1"/>
</dbReference>
<accession>A0A1G4KJ34</accession>
<comment type="similarity">
    <text evidence="2">Belongs to the SPF27 family.</text>
</comment>
<protein>
    <submittedName>
        <fullName evidence="8">LANO_0G10132g1_1</fullName>
    </submittedName>
</protein>
<dbReference type="PANTHER" id="PTHR13296:SF0">
    <property type="entry name" value="PRE-MRNA-SPLICING FACTOR SPF27"/>
    <property type="match status" value="1"/>
</dbReference>
<sequence length="190" mass="21724">MNGIVDWLPYIDKPVAELRGQIELLVEQELQNCDLNVVHPEVENLLGGEVPSRIASLFPRGVKRSQPNTEDVAMIKKKCSGIDKSRYELSNCKSHARRAILHSYMGHQEAVLTNLLPRTLAQQWATNNEYMKGVCDSVNNVLELQEGQIRDLEEHRKHIQIEAKRELAYLEDQWRDKLLQNVEGAIENGT</sequence>
<keyword evidence="3" id="KW-0507">mRNA processing</keyword>
<dbReference type="InterPro" id="IPR008409">
    <property type="entry name" value="SPF27"/>
</dbReference>
<evidence type="ECO:0000256" key="3">
    <source>
        <dbReference type="ARBA" id="ARBA00022664"/>
    </source>
</evidence>
<dbReference type="OrthoDB" id="4059443at2759"/>
<keyword evidence="9" id="KW-1185">Reference proteome</keyword>
<dbReference type="AlphaFoldDB" id="A0A1G4KJ34"/>
<dbReference type="GO" id="GO:0006397">
    <property type="term" value="P:mRNA processing"/>
    <property type="evidence" value="ECO:0007669"/>
    <property type="project" value="UniProtKB-KW"/>
</dbReference>
<name>A0A1G4KJ34_9SACH</name>
<proteinExistence type="inferred from homology"/>
<keyword evidence="5" id="KW-0508">mRNA splicing</keyword>
<evidence type="ECO:0000256" key="1">
    <source>
        <dbReference type="ARBA" id="ARBA00004123"/>
    </source>
</evidence>
<feature type="coiled-coil region" evidence="7">
    <location>
        <begin position="135"/>
        <end position="162"/>
    </location>
</feature>
<dbReference type="GO" id="GO:0071013">
    <property type="term" value="C:catalytic step 2 spliceosome"/>
    <property type="evidence" value="ECO:0007669"/>
    <property type="project" value="TreeGrafter"/>
</dbReference>
<keyword evidence="7" id="KW-0175">Coiled coil</keyword>
<evidence type="ECO:0000256" key="2">
    <source>
        <dbReference type="ARBA" id="ARBA00010788"/>
    </source>
</evidence>
<evidence type="ECO:0000256" key="7">
    <source>
        <dbReference type="SAM" id="Coils"/>
    </source>
</evidence>
<gene>
    <name evidence="8" type="ORF">LANO_0G10132G</name>
</gene>
<evidence type="ECO:0000256" key="6">
    <source>
        <dbReference type="ARBA" id="ARBA00023242"/>
    </source>
</evidence>
<dbReference type="GO" id="GO:0000974">
    <property type="term" value="C:Prp19 complex"/>
    <property type="evidence" value="ECO:0007669"/>
    <property type="project" value="TreeGrafter"/>
</dbReference>
<keyword evidence="4" id="KW-0747">Spliceosome</keyword>
<evidence type="ECO:0000256" key="4">
    <source>
        <dbReference type="ARBA" id="ARBA00022728"/>
    </source>
</evidence>
<dbReference type="GO" id="GO:0071011">
    <property type="term" value="C:precatalytic spliceosome"/>
    <property type="evidence" value="ECO:0007669"/>
    <property type="project" value="TreeGrafter"/>
</dbReference>
<evidence type="ECO:0000313" key="9">
    <source>
        <dbReference type="Proteomes" id="UP000189911"/>
    </source>
</evidence>
<evidence type="ECO:0000256" key="5">
    <source>
        <dbReference type="ARBA" id="ARBA00023187"/>
    </source>
</evidence>
<dbReference type="EMBL" id="LT598453">
    <property type="protein sequence ID" value="SCV04426.1"/>
    <property type="molecule type" value="Genomic_DNA"/>
</dbReference>
<organism evidence="8 9">
    <name type="scientific">Lachancea nothofagi CBS 11611</name>
    <dbReference type="NCBI Taxonomy" id="1266666"/>
    <lineage>
        <taxon>Eukaryota</taxon>
        <taxon>Fungi</taxon>
        <taxon>Dikarya</taxon>
        <taxon>Ascomycota</taxon>
        <taxon>Saccharomycotina</taxon>
        <taxon>Saccharomycetes</taxon>
        <taxon>Saccharomycetales</taxon>
        <taxon>Saccharomycetaceae</taxon>
        <taxon>Lachancea</taxon>
    </lineage>
</organism>
<dbReference type="GO" id="GO:0008380">
    <property type="term" value="P:RNA splicing"/>
    <property type="evidence" value="ECO:0007669"/>
    <property type="project" value="UniProtKB-KW"/>
</dbReference>
<keyword evidence="6" id="KW-0539">Nucleus</keyword>
<dbReference type="Proteomes" id="UP000189911">
    <property type="component" value="Chromosome G"/>
</dbReference>
<reference evidence="9" key="1">
    <citation type="submission" date="2016-03" db="EMBL/GenBank/DDBJ databases">
        <authorList>
            <person name="Devillers Hugo."/>
        </authorList>
    </citation>
    <scope>NUCLEOTIDE SEQUENCE [LARGE SCALE GENOMIC DNA]</scope>
</reference>